<dbReference type="GO" id="GO:0005634">
    <property type="term" value="C:nucleus"/>
    <property type="evidence" value="ECO:0007669"/>
    <property type="project" value="UniProtKB-SubCell"/>
</dbReference>
<dbReference type="Proteomes" id="UP000516437">
    <property type="component" value="Chromosome 6"/>
</dbReference>
<dbReference type="FunFam" id="1.10.10.60:FF:000015">
    <property type="entry name" value="Transcription factor RAX3"/>
    <property type="match status" value="1"/>
</dbReference>
<dbReference type="FunFam" id="1.10.10.60:FF:000204">
    <property type="entry name" value="transcription factor MYB80"/>
    <property type="match status" value="1"/>
</dbReference>
<dbReference type="Pfam" id="PF00249">
    <property type="entry name" value="Myb_DNA-binding"/>
    <property type="match status" value="2"/>
</dbReference>
<feature type="domain" description="Myb-like" evidence="9">
    <location>
        <begin position="62"/>
        <end position="112"/>
    </location>
</feature>
<dbReference type="InterPro" id="IPR001005">
    <property type="entry name" value="SANT/Myb"/>
</dbReference>
<gene>
    <name evidence="11" type="ORF">CJ030_MR6G008525</name>
</gene>
<dbReference type="OrthoDB" id="2143914at2759"/>
<comment type="subcellular location">
    <subcellularLocation>
        <location evidence="1">Nucleus</location>
    </subcellularLocation>
</comment>
<dbReference type="CDD" id="cd00167">
    <property type="entry name" value="SANT"/>
    <property type="match status" value="2"/>
</dbReference>
<keyword evidence="4" id="KW-0805">Transcription regulation</keyword>
<dbReference type="PANTHER" id="PTHR47994:SF5">
    <property type="entry name" value="F14D16.11-RELATED"/>
    <property type="match status" value="1"/>
</dbReference>
<dbReference type="PANTHER" id="PTHR47994">
    <property type="entry name" value="F14D16.11-RELATED"/>
    <property type="match status" value="1"/>
</dbReference>
<dbReference type="Gene3D" id="1.10.10.60">
    <property type="entry name" value="Homeodomain-like"/>
    <property type="match status" value="2"/>
</dbReference>
<feature type="compositionally biased region" description="Gly residues" evidence="8">
    <location>
        <begin position="308"/>
        <end position="317"/>
    </location>
</feature>
<evidence type="ECO:0000313" key="11">
    <source>
        <dbReference type="EMBL" id="KAB1211625.1"/>
    </source>
</evidence>
<evidence type="ECO:0000256" key="4">
    <source>
        <dbReference type="ARBA" id="ARBA00023015"/>
    </source>
</evidence>
<accession>A0A6A1VGC2</accession>
<dbReference type="GO" id="GO:0009555">
    <property type="term" value="P:pollen development"/>
    <property type="evidence" value="ECO:0007669"/>
    <property type="project" value="UniProtKB-ARBA"/>
</dbReference>
<dbReference type="InterPro" id="IPR009057">
    <property type="entry name" value="Homeodomain-like_sf"/>
</dbReference>
<dbReference type="InterPro" id="IPR017930">
    <property type="entry name" value="Myb_dom"/>
</dbReference>
<reference evidence="11 12" key="1">
    <citation type="journal article" date="2019" name="Plant Biotechnol. J.">
        <title>The red bayberry genome and genetic basis of sex determination.</title>
        <authorList>
            <person name="Jia H.M."/>
            <person name="Jia H.J."/>
            <person name="Cai Q.L."/>
            <person name="Wang Y."/>
            <person name="Zhao H.B."/>
            <person name="Yang W.F."/>
            <person name="Wang G.Y."/>
            <person name="Li Y.H."/>
            <person name="Zhan D.L."/>
            <person name="Shen Y.T."/>
            <person name="Niu Q.F."/>
            <person name="Chang L."/>
            <person name="Qiu J."/>
            <person name="Zhao L."/>
            <person name="Xie H.B."/>
            <person name="Fu W.Y."/>
            <person name="Jin J."/>
            <person name="Li X.W."/>
            <person name="Jiao Y."/>
            <person name="Zhou C.C."/>
            <person name="Tu T."/>
            <person name="Chai C.Y."/>
            <person name="Gao J.L."/>
            <person name="Fan L.J."/>
            <person name="van de Weg E."/>
            <person name="Wang J.Y."/>
            <person name="Gao Z.S."/>
        </authorList>
    </citation>
    <scope>NUCLEOTIDE SEQUENCE [LARGE SCALE GENOMIC DNA]</scope>
    <source>
        <tissue evidence="11">Leaves</tissue>
    </source>
</reference>
<dbReference type="EMBL" id="RXIC02000024">
    <property type="protein sequence ID" value="KAB1211625.1"/>
    <property type="molecule type" value="Genomic_DNA"/>
</dbReference>
<evidence type="ECO:0000256" key="3">
    <source>
        <dbReference type="ARBA" id="ARBA00022737"/>
    </source>
</evidence>
<evidence type="ECO:0000256" key="5">
    <source>
        <dbReference type="ARBA" id="ARBA00023125"/>
    </source>
</evidence>
<evidence type="ECO:0000256" key="2">
    <source>
        <dbReference type="ARBA" id="ARBA00022473"/>
    </source>
</evidence>
<evidence type="ECO:0000256" key="1">
    <source>
        <dbReference type="ARBA" id="ARBA00004123"/>
    </source>
</evidence>
<keyword evidence="7" id="KW-0539">Nucleus</keyword>
<evidence type="ECO:0000256" key="7">
    <source>
        <dbReference type="ARBA" id="ARBA00023242"/>
    </source>
</evidence>
<comment type="caution">
    <text evidence="11">The sequence shown here is derived from an EMBL/GenBank/DDBJ whole genome shotgun (WGS) entry which is preliminary data.</text>
</comment>
<dbReference type="SUPFAM" id="SSF46689">
    <property type="entry name" value="Homeodomain-like"/>
    <property type="match status" value="1"/>
</dbReference>
<feature type="domain" description="Myb-like" evidence="9">
    <location>
        <begin position="9"/>
        <end position="61"/>
    </location>
</feature>
<dbReference type="InterPro" id="IPR015495">
    <property type="entry name" value="Myb_TF_plants"/>
</dbReference>
<feature type="compositionally biased region" description="Polar residues" evidence="8">
    <location>
        <begin position="293"/>
        <end position="304"/>
    </location>
</feature>
<keyword evidence="5" id="KW-0238">DNA-binding</keyword>
<keyword evidence="6" id="KW-0804">Transcription</keyword>
<organism evidence="11 12">
    <name type="scientific">Morella rubra</name>
    <name type="common">Chinese bayberry</name>
    <dbReference type="NCBI Taxonomy" id="262757"/>
    <lineage>
        <taxon>Eukaryota</taxon>
        <taxon>Viridiplantae</taxon>
        <taxon>Streptophyta</taxon>
        <taxon>Embryophyta</taxon>
        <taxon>Tracheophyta</taxon>
        <taxon>Spermatophyta</taxon>
        <taxon>Magnoliopsida</taxon>
        <taxon>eudicotyledons</taxon>
        <taxon>Gunneridae</taxon>
        <taxon>Pentapetalae</taxon>
        <taxon>rosids</taxon>
        <taxon>fabids</taxon>
        <taxon>Fagales</taxon>
        <taxon>Myricaceae</taxon>
        <taxon>Morella</taxon>
    </lineage>
</organism>
<name>A0A6A1VGC2_9ROSI</name>
<feature type="domain" description="HTH myb-type" evidence="10">
    <location>
        <begin position="9"/>
        <end position="65"/>
    </location>
</feature>
<evidence type="ECO:0000259" key="10">
    <source>
        <dbReference type="PROSITE" id="PS51294"/>
    </source>
</evidence>
<protein>
    <submittedName>
        <fullName evidence="11">Protein ODORANT1</fullName>
    </submittedName>
</protein>
<keyword evidence="3" id="KW-0677">Repeat</keyword>
<keyword evidence="12" id="KW-1185">Reference proteome</keyword>
<proteinExistence type="predicted"/>
<dbReference type="PROSITE" id="PS51294">
    <property type="entry name" value="HTH_MYB"/>
    <property type="match status" value="2"/>
</dbReference>
<dbReference type="PROSITE" id="PS50090">
    <property type="entry name" value="MYB_LIKE"/>
    <property type="match status" value="2"/>
</dbReference>
<dbReference type="GO" id="GO:0048658">
    <property type="term" value="P:anther wall tapetum development"/>
    <property type="evidence" value="ECO:0007669"/>
    <property type="project" value="UniProtKB-ARBA"/>
</dbReference>
<keyword evidence="2" id="KW-0217">Developmental protein</keyword>
<feature type="domain" description="HTH myb-type" evidence="10">
    <location>
        <begin position="70"/>
        <end position="116"/>
    </location>
</feature>
<sequence length="367" mass="40625">MGRPPCCDKSNVKRGLWTPEEDAKILAYVSTNGIGNWTMVPKKAGLNRCGKSCRLRWTNYLRPDLKHDGFTPQEEELIISLHQAIGSRWSLIAKQLPGRTDNDVKNHWNTKLRKKLSKLGIDPLTHKPFSLVLSDYGNISGLQNTETQINVSPNKNKNCTFMPKPEPPSIPTGFTNTEAPIRRPVVEQVQTGFSNEIIASWDSPSQFQLISQEPIFQPLFNETTSSCSSTASSNLIQLSSPPAYSCQPSQAQIPLSSSFNWGEFILSDPLTYPSFQQQQDIHFQRVLSPSEPPTSLQTPSLSFTNGNGPNGHVGGLGTLDFGSTLGVQTKTRSEATSSVSSFVEAILEQDSEMRAEFPDILDESFDY</sequence>
<dbReference type="GO" id="GO:0003677">
    <property type="term" value="F:DNA binding"/>
    <property type="evidence" value="ECO:0007669"/>
    <property type="project" value="UniProtKB-KW"/>
</dbReference>
<evidence type="ECO:0000259" key="9">
    <source>
        <dbReference type="PROSITE" id="PS50090"/>
    </source>
</evidence>
<dbReference type="SMART" id="SM00717">
    <property type="entry name" value="SANT"/>
    <property type="match status" value="2"/>
</dbReference>
<evidence type="ECO:0000256" key="8">
    <source>
        <dbReference type="SAM" id="MobiDB-lite"/>
    </source>
</evidence>
<evidence type="ECO:0000313" key="12">
    <source>
        <dbReference type="Proteomes" id="UP000516437"/>
    </source>
</evidence>
<evidence type="ECO:0000256" key="6">
    <source>
        <dbReference type="ARBA" id="ARBA00023163"/>
    </source>
</evidence>
<feature type="region of interest" description="Disordered" evidence="8">
    <location>
        <begin position="288"/>
        <end position="317"/>
    </location>
</feature>
<dbReference type="AlphaFoldDB" id="A0A6A1VGC2"/>